<proteinExistence type="predicted"/>
<reference evidence="4 5" key="1">
    <citation type="journal article" date="2019" name="Anaerobe">
        <title>Detection of Robinsoniella peoriensis in multiple bone samples of a trauma patient.</title>
        <authorList>
            <person name="Schrottner P."/>
            <person name="Hartwich K."/>
            <person name="Bunk B."/>
            <person name="Schober I."/>
            <person name="Helbig S."/>
            <person name="Rudolph W.W."/>
            <person name="Gunzer F."/>
        </authorList>
    </citation>
    <scope>NUCLEOTIDE SEQUENCE [LARGE SCALE GENOMIC DNA]</scope>
    <source>
        <strain evidence="4 5">DSM 106044</strain>
    </source>
</reference>
<evidence type="ECO:0000259" key="3">
    <source>
        <dbReference type="Pfam" id="PF23750"/>
    </source>
</evidence>
<dbReference type="Pfam" id="PF23750">
    <property type="entry name" value="RsgI_M"/>
    <property type="match status" value="1"/>
</dbReference>
<dbReference type="InterPro" id="IPR055431">
    <property type="entry name" value="RsgI_M"/>
</dbReference>
<sequence>MQKIEQGLKQAVEDITPDVFNKVAASEDEKLQKEEWLLDEPKSWQKIHLAFRGAAALAACLILILGIRIFWNNQIDSTIDIDVNPSVEIQTNRKNLVKEVKALNKDGEIIIADMNLKNVELNTAVNALIGSMVRKGYITEANNSILVSVENKDTKKADEICQSIVGDIRQVLDKKNIKGVIYNQEITSSEEISGLAQQYEISQGKAAFLLKLIKKDPELKMEQLAKMTMQEIAQLIRIRSIDISDMAGYESDESILENVEDIIEESSDSRSTGNKQKMQKRGSDQRDGGYRDNDSDDEDDIDDRDDEDDLYNDPDDLNDDADDFDQDLEDLNDDADELDNDAEDLNSDDENWDDEDLDERSDDLDDDDEPDNDD</sequence>
<keyword evidence="2" id="KW-0472">Membrane</keyword>
<evidence type="ECO:0000313" key="5">
    <source>
        <dbReference type="Proteomes" id="UP000306509"/>
    </source>
</evidence>
<feature type="compositionally biased region" description="Acidic residues" evidence="1">
    <location>
        <begin position="294"/>
        <end position="374"/>
    </location>
</feature>
<feature type="region of interest" description="Disordered" evidence="1">
    <location>
        <begin position="264"/>
        <end position="374"/>
    </location>
</feature>
<dbReference type="Proteomes" id="UP000306509">
    <property type="component" value="Unassembled WGS sequence"/>
</dbReference>
<organism evidence="4 5">
    <name type="scientific">Robinsoniella peoriensis</name>
    <dbReference type="NCBI Taxonomy" id="180332"/>
    <lineage>
        <taxon>Bacteria</taxon>
        <taxon>Bacillati</taxon>
        <taxon>Bacillota</taxon>
        <taxon>Clostridia</taxon>
        <taxon>Lachnospirales</taxon>
        <taxon>Lachnospiraceae</taxon>
        <taxon>Robinsoniella</taxon>
    </lineage>
</organism>
<dbReference type="EMBL" id="QGQD01000051">
    <property type="protein sequence ID" value="TLD00668.1"/>
    <property type="molecule type" value="Genomic_DNA"/>
</dbReference>
<dbReference type="STRING" id="180332.GCA_000797495_05041"/>
<evidence type="ECO:0000256" key="2">
    <source>
        <dbReference type="SAM" id="Phobius"/>
    </source>
</evidence>
<comment type="caution">
    <text evidence="4">The sequence shown here is derived from an EMBL/GenBank/DDBJ whole genome shotgun (WGS) entry which is preliminary data.</text>
</comment>
<dbReference type="AlphaFoldDB" id="A0A4V6HRW8"/>
<dbReference type="RefSeq" id="WP_138002538.1">
    <property type="nucleotide sequence ID" value="NZ_QGQD01000051.1"/>
</dbReference>
<accession>A0A4V6HRW8</accession>
<keyword evidence="2" id="KW-1133">Transmembrane helix</keyword>
<feature type="transmembrane region" description="Helical" evidence="2">
    <location>
        <begin position="49"/>
        <end position="71"/>
    </location>
</feature>
<feature type="compositionally biased region" description="Basic and acidic residues" evidence="1">
    <location>
        <begin position="281"/>
        <end position="293"/>
    </location>
</feature>
<keyword evidence="5" id="KW-1185">Reference proteome</keyword>
<protein>
    <recommendedName>
        <fullName evidence="3">Anti-sigma factor RsgI-like middle domain-containing protein</fullName>
    </recommendedName>
</protein>
<evidence type="ECO:0000256" key="1">
    <source>
        <dbReference type="SAM" id="MobiDB-lite"/>
    </source>
</evidence>
<keyword evidence="2" id="KW-0812">Transmembrane</keyword>
<feature type="domain" description="Anti-sigma factor RsgI-like middle" evidence="3">
    <location>
        <begin position="77"/>
        <end position="209"/>
    </location>
</feature>
<name>A0A4V6HRW8_9FIRM</name>
<gene>
    <name evidence="4" type="ORF">DSM106044_02500</name>
</gene>
<evidence type="ECO:0000313" key="4">
    <source>
        <dbReference type="EMBL" id="TLD00668.1"/>
    </source>
</evidence>